<keyword evidence="4" id="KW-1185">Reference proteome</keyword>
<keyword evidence="1" id="KW-0812">Transmembrane</keyword>
<evidence type="ECO:0000259" key="2">
    <source>
        <dbReference type="Pfam" id="PF06742"/>
    </source>
</evidence>
<accession>D1YZQ9</accession>
<evidence type="ECO:0000313" key="4">
    <source>
        <dbReference type="Proteomes" id="UP000001882"/>
    </source>
</evidence>
<dbReference type="KEGG" id="mpd:MCP_1859"/>
<dbReference type="Proteomes" id="UP000001882">
    <property type="component" value="Chromosome"/>
</dbReference>
<dbReference type="PANTHER" id="PTHR36509:SF2">
    <property type="entry name" value="BLL3101 PROTEIN"/>
    <property type="match status" value="1"/>
</dbReference>
<protein>
    <recommendedName>
        <fullName evidence="2">DUF1214 domain-containing protein</fullName>
    </recommendedName>
</protein>
<dbReference type="Gene3D" id="2.60.120.600">
    <property type="entry name" value="Domain of unknown function DUF1214, C-terminal domain"/>
    <property type="match status" value="1"/>
</dbReference>
<dbReference type="SUPFAM" id="SSF160935">
    <property type="entry name" value="VPA0735-like"/>
    <property type="match status" value="1"/>
</dbReference>
<reference evidence="3 4" key="1">
    <citation type="journal article" date="2007" name="Appl. Environ. Microbiol.">
        <title>Isolation of key methanogens for global methane emission from rice paddy fields: a novel isolate affiliated with the clone cluster rice cluster I.</title>
        <authorList>
            <person name="Sakai S."/>
            <person name="Imachi H."/>
            <person name="Sekiguchi Y."/>
            <person name="Ohashi A."/>
            <person name="Harada H."/>
            <person name="Kamagata Y."/>
        </authorList>
    </citation>
    <scope>NUCLEOTIDE SEQUENCE [LARGE SCALE GENOMIC DNA]</scope>
    <source>
        <strain evidence="4">DSM 17711 / JCM 13418 / NBRC 101707 / SANAE</strain>
    </source>
</reference>
<feature type="transmembrane region" description="Helical" evidence="1">
    <location>
        <begin position="81"/>
        <end position="107"/>
    </location>
</feature>
<reference evidence="4" key="3">
    <citation type="journal article" date="2011" name="PLoS ONE">
        <title>Genome sequence of a mesophilic hydrogenotrophic methanogen Methanocella paludicola, the first cultivated representative of the order Methanocellales.</title>
        <authorList>
            <person name="Sakai S."/>
            <person name="Takaki Y."/>
            <person name="Shimamura S."/>
            <person name="Sekine M."/>
            <person name="Tajima T."/>
            <person name="Kosugi H."/>
            <person name="Ichikawa N."/>
            <person name="Tasumi E."/>
            <person name="Hiraki A.T."/>
            <person name="Shimizu A."/>
            <person name="Kato Y."/>
            <person name="Nishiko R."/>
            <person name="Mori K."/>
            <person name="Fujita N."/>
            <person name="Imachi H."/>
            <person name="Takai K."/>
        </authorList>
    </citation>
    <scope>NUCLEOTIDE SEQUENCE [LARGE SCALE GENOMIC DNA]</scope>
    <source>
        <strain evidence="4">DSM 17711 / JCM 13418 / NBRC 101707 / SANAE</strain>
    </source>
</reference>
<dbReference type="InterPro" id="IPR010621">
    <property type="entry name" value="DUF1214"/>
</dbReference>
<dbReference type="STRING" id="304371.MCP_1859"/>
<evidence type="ECO:0000256" key="1">
    <source>
        <dbReference type="SAM" id="Phobius"/>
    </source>
</evidence>
<sequence length="272" mass="29222">MNKLYGTIIGGAVGFIIGITGLLLLRVEYGSTRAAHTPVMIILTIVLLIIGAIIGYFIPGKKETIKTPTNTVPPKMTKSRIIAVIALGIIVGAVLAFLTGGTLIYYVAHSMETNVNGWSTTLNYGEWGNDILLRAAFAQVLSAANVPEEAVYWSTTVDSTGSKLNGTHDYIMHFPAGGLPPNNAFWSLTMEDSNYLMVNNSINRYNLGSLSNLTPNADGSVDIYIQNAPPSGNESNWLPAPSGNFMLWLRAYLPGPAILNGSYQVPPVMEVS</sequence>
<proteinExistence type="predicted"/>
<dbReference type="InterPro" id="IPR037049">
    <property type="entry name" value="DUF1214_C_sf"/>
</dbReference>
<feature type="domain" description="DUF1214" evidence="2">
    <location>
        <begin position="149"/>
        <end position="255"/>
    </location>
</feature>
<dbReference type="AlphaFoldDB" id="D1YZQ9"/>
<dbReference type="EMBL" id="AP011532">
    <property type="protein sequence ID" value="BAI61931.1"/>
    <property type="molecule type" value="Genomic_DNA"/>
</dbReference>
<name>D1YZQ9_METPS</name>
<dbReference type="eggNOG" id="arCOG05285">
    <property type="taxonomic scope" value="Archaea"/>
</dbReference>
<organism evidence="3 4">
    <name type="scientific">Methanocella paludicola (strain DSM 17711 / JCM 13418 / NBRC 101707 / SANAE)</name>
    <dbReference type="NCBI Taxonomy" id="304371"/>
    <lineage>
        <taxon>Archaea</taxon>
        <taxon>Methanobacteriati</taxon>
        <taxon>Methanobacteriota</taxon>
        <taxon>Stenosarchaea group</taxon>
        <taxon>Methanomicrobia</taxon>
        <taxon>Methanocellales</taxon>
        <taxon>Methanocellaceae</taxon>
        <taxon>Methanocella</taxon>
    </lineage>
</organism>
<keyword evidence="1" id="KW-1133">Transmembrane helix</keyword>
<dbReference type="PANTHER" id="PTHR36509">
    <property type="entry name" value="BLL3101 PROTEIN"/>
    <property type="match status" value="1"/>
</dbReference>
<evidence type="ECO:0000313" key="3">
    <source>
        <dbReference type="EMBL" id="BAI61931.1"/>
    </source>
</evidence>
<keyword evidence="1" id="KW-0472">Membrane</keyword>
<dbReference type="Pfam" id="PF06742">
    <property type="entry name" value="DUF1214"/>
    <property type="match status" value="1"/>
</dbReference>
<gene>
    <name evidence="3" type="ordered locus">MCP_1859</name>
</gene>
<feature type="transmembrane region" description="Helical" evidence="1">
    <location>
        <begin position="7"/>
        <end position="27"/>
    </location>
</feature>
<dbReference type="InParanoid" id="D1YZQ9"/>
<feature type="transmembrane region" description="Helical" evidence="1">
    <location>
        <begin position="39"/>
        <end position="60"/>
    </location>
</feature>
<reference evidence="3 4" key="2">
    <citation type="journal article" date="2008" name="Int. J. Syst. Evol. Microbiol.">
        <title>Methanocella paludicola gen. nov., sp. nov., a methane-producing archaeon, the first isolate of the lineage 'Rice Cluster I', and proposal of the new archaeal order Methanocellales ord. nov.</title>
        <authorList>
            <person name="Sakai S."/>
            <person name="Imachi H."/>
            <person name="Hanada S."/>
            <person name="Ohashi A."/>
            <person name="Harada H."/>
            <person name="Kamagata Y."/>
        </authorList>
    </citation>
    <scope>NUCLEOTIDE SEQUENCE [LARGE SCALE GENOMIC DNA]</scope>
    <source>
        <strain evidence="4">DSM 17711 / JCM 13418 / NBRC 101707 / SANAE</strain>
    </source>
</reference>